<proteinExistence type="predicted"/>
<name>A0A8G2CHD1_ACIRU</name>
<protein>
    <recommendedName>
        <fullName evidence="3">Cytidylate kinase</fullName>
    </recommendedName>
</protein>
<dbReference type="SUPFAM" id="SSF52540">
    <property type="entry name" value="P-loop containing nucleoside triphosphate hydrolases"/>
    <property type="match status" value="1"/>
</dbReference>
<gene>
    <name evidence="1" type="ORF">SAMN05421828_10169</name>
</gene>
<evidence type="ECO:0008006" key="3">
    <source>
        <dbReference type="Google" id="ProtNLM"/>
    </source>
</evidence>
<dbReference type="EMBL" id="FTNE01000001">
    <property type="protein sequence ID" value="SIQ04555.1"/>
    <property type="molecule type" value="Genomic_DNA"/>
</dbReference>
<dbReference type="InterPro" id="IPR027417">
    <property type="entry name" value="P-loop_NTPase"/>
</dbReference>
<accession>A0A8G2CHD1</accession>
<dbReference type="Gene3D" id="3.40.50.300">
    <property type="entry name" value="P-loop containing nucleotide triphosphate hydrolases"/>
    <property type="match status" value="1"/>
</dbReference>
<dbReference type="AlphaFoldDB" id="A0A8G2CHD1"/>
<organism evidence="1 2">
    <name type="scientific">Acidiphilium rubrum</name>
    <dbReference type="NCBI Taxonomy" id="526"/>
    <lineage>
        <taxon>Bacteria</taxon>
        <taxon>Pseudomonadati</taxon>
        <taxon>Pseudomonadota</taxon>
        <taxon>Alphaproteobacteria</taxon>
        <taxon>Acetobacterales</taxon>
        <taxon>Acidocellaceae</taxon>
        <taxon>Acidiphilium</taxon>
    </lineage>
</organism>
<keyword evidence="2" id="KW-1185">Reference proteome</keyword>
<dbReference type="Proteomes" id="UP000186308">
    <property type="component" value="Unassembled WGS sequence"/>
</dbReference>
<evidence type="ECO:0000313" key="1">
    <source>
        <dbReference type="EMBL" id="SIQ04555.1"/>
    </source>
</evidence>
<sequence length="210" mass="23794">MDSSSETLRHVYWIGGGSGSGKSTVARRLAAHYGLHLYASDETMRDHAHRTPSADRPFSCAFEAMSMDERWLNRSPNVMLETFHFFRGECFGRIVEDLMALPPDRRVVVEGFRLLPALVKPLLYSSNQSVWLLPTPEFRHAAFKSRGTLWHIAGKTSNPERALQNLLLRDALFTDHLRQQTQTASLPTIEVDRSTTEDTLVHQIATQFGL</sequence>
<evidence type="ECO:0000313" key="2">
    <source>
        <dbReference type="Proteomes" id="UP000186308"/>
    </source>
</evidence>
<dbReference type="OrthoDB" id="9777642at2"/>
<dbReference type="RefSeq" id="WP_029314245.1">
    <property type="nucleotide sequence ID" value="NZ_FTNE01000001.1"/>
</dbReference>
<comment type="caution">
    <text evidence="1">The sequence shown here is derived from an EMBL/GenBank/DDBJ whole genome shotgun (WGS) entry which is preliminary data.</text>
</comment>
<reference evidence="1 2" key="1">
    <citation type="submission" date="2017-01" db="EMBL/GenBank/DDBJ databases">
        <authorList>
            <person name="Varghese N."/>
            <person name="Submissions S."/>
        </authorList>
    </citation>
    <scope>NUCLEOTIDE SEQUENCE [LARGE SCALE GENOMIC DNA]</scope>
    <source>
        <strain evidence="1 2">ATCC 35905</strain>
    </source>
</reference>